<keyword evidence="2" id="KW-1185">Reference proteome</keyword>
<dbReference type="Proteomes" id="UP000070035">
    <property type="component" value="Unassembled WGS sequence"/>
</dbReference>
<accession>A0A133V6Y4</accession>
<dbReference type="AlphaFoldDB" id="A0A133V6Y4"/>
<evidence type="ECO:0000313" key="2">
    <source>
        <dbReference type="Proteomes" id="UP000070035"/>
    </source>
</evidence>
<gene>
    <name evidence="1" type="ORF">AKJ44_01085</name>
</gene>
<name>A0A133V6Y4_9EURY</name>
<sequence>MEAWLLDLYPTDDDKMAIWLKKNDGKAFMLKDDYRPTLYVHGSRYRLRKLEPELEESESAQDWTIVRGRVRLRDPEKSEVLRIECGSMEDLVENVEPSMEDEHDVRWLDLYLPLERGGEEIAIPMHVIKLNLPRMDEPSFSVGFFKHSRYFEVERGDEEIDDLYAEIIGEAARFLSILREADGELIERLVPYDYREGKIKRKRVEKSELSPAEAEKIRKDYQEHAKKNMGEEGCSLNDYLDTASICYGSAFEEATSDKSSLELYEHFADFRHEGMLDLEDADSKSEFARWYESPE</sequence>
<proteinExistence type="predicted"/>
<evidence type="ECO:0000313" key="1">
    <source>
        <dbReference type="EMBL" id="KXB02201.1"/>
    </source>
</evidence>
<reference evidence="1 2" key="1">
    <citation type="journal article" date="2016" name="Sci. Rep.">
        <title>Metabolic traits of an uncultured archaeal lineage -MSBL1- from brine pools of the Red Sea.</title>
        <authorList>
            <person name="Mwirichia R."/>
            <person name="Alam I."/>
            <person name="Rashid M."/>
            <person name="Vinu M."/>
            <person name="Ba-Alawi W."/>
            <person name="Anthony Kamau A."/>
            <person name="Kamanda Ngugi D."/>
            <person name="Goker M."/>
            <person name="Klenk H.P."/>
            <person name="Bajic V."/>
            <person name="Stingl U."/>
        </authorList>
    </citation>
    <scope>NUCLEOTIDE SEQUENCE [LARGE SCALE GENOMIC DNA]</scope>
    <source>
        <strain evidence="1">SCGC-AAA261F17</strain>
    </source>
</reference>
<dbReference type="EMBL" id="LHXY01000009">
    <property type="protein sequence ID" value="KXB02201.1"/>
    <property type="molecule type" value="Genomic_DNA"/>
</dbReference>
<organism evidence="1 2">
    <name type="scientific">candidate division MSBL1 archaeon SCGC-AAA261F17</name>
    <dbReference type="NCBI Taxonomy" id="1698274"/>
    <lineage>
        <taxon>Archaea</taxon>
        <taxon>Methanobacteriati</taxon>
        <taxon>Methanobacteriota</taxon>
        <taxon>candidate division MSBL1</taxon>
    </lineage>
</organism>
<protein>
    <submittedName>
        <fullName evidence="1">Uncharacterized protein</fullName>
    </submittedName>
</protein>
<comment type="caution">
    <text evidence="1">The sequence shown here is derived from an EMBL/GenBank/DDBJ whole genome shotgun (WGS) entry which is preliminary data.</text>
</comment>